<dbReference type="OrthoDB" id="2678957at2"/>
<proteinExistence type="predicted"/>
<evidence type="ECO:0000313" key="1">
    <source>
        <dbReference type="EMBL" id="RDW15047.1"/>
    </source>
</evidence>
<keyword evidence="2" id="KW-1185">Reference proteome</keyword>
<name>A0A3D8PHU2_9BACI</name>
<organism evidence="1 2">
    <name type="scientific">Oceanobacillus chungangensis</name>
    <dbReference type="NCBI Taxonomy" id="1229152"/>
    <lineage>
        <taxon>Bacteria</taxon>
        <taxon>Bacillati</taxon>
        <taxon>Bacillota</taxon>
        <taxon>Bacilli</taxon>
        <taxon>Bacillales</taxon>
        <taxon>Bacillaceae</taxon>
        <taxon>Oceanobacillus</taxon>
    </lineage>
</organism>
<reference evidence="2" key="1">
    <citation type="submission" date="2017-11" db="EMBL/GenBank/DDBJ databases">
        <authorList>
            <person name="Zhu W."/>
        </authorList>
    </citation>
    <scope>NUCLEOTIDE SEQUENCE [LARGE SCALE GENOMIC DNA]</scope>
    <source>
        <strain evidence="2">CAU 1051</strain>
    </source>
</reference>
<dbReference type="Proteomes" id="UP000256520">
    <property type="component" value="Unassembled WGS sequence"/>
</dbReference>
<dbReference type="EMBL" id="PIOD01000029">
    <property type="protein sequence ID" value="RDW15047.1"/>
    <property type="molecule type" value="Genomic_DNA"/>
</dbReference>
<dbReference type="AlphaFoldDB" id="A0A3D8PHU2"/>
<sequence length="99" mass="11499">MSKEELEKQIVENYQNDEKMMILIFVQWCVNHDLDPLVLYENSYPGQKKNNVLLETIEQAVPKNEAEEISDQTVLNVLQLFGNDDLAFAVQTEIEKRGK</sequence>
<gene>
    <name evidence="1" type="ORF">CWR45_18685</name>
</gene>
<evidence type="ECO:0008006" key="3">
    <source>
        <dbReference type="Google" id="ProtNLM"/>
    </source>
</evidence>
<accession>A0A3D8PHU2</accession>
<comment type="caution">
    <text evidence="1">The sequence shown here is derived from an EMBL/GenBank/DDBJ whole genome shotgun (WGS) entry which is preliminary data.</text>
</comment>
<evidence type="ECO:0000313" key="2">
    <source>
        <dbReference type="Proteomes" id="UP000256520"/>
    </source>
</evidence>
<dbReference type="RefSeq" id="WP_115751371.1">
    <property type="nucleotide sequence ID" value="NZ_PIOD01000029.1"/>
</dbReference>
<protein>
    <recommendedName>
        <fullName evidence="3">YxiS</fullName>
    </recommendedName>
</protein>